<evidence type="ECO:0000313" key="3">
    <source>
        <dbReference type="Proteomes" id="UP000029614"/>
    </source>
</evidence>
<sequence>MQKKRFQNRIAESRWTTTFVLPVFSLVWVIAIYNNTEVLLPALCMLFSTFLMMSLNNNNGLIRIYSRMVSCSFLILATLDAVHFSLLPQGIVTLGEVGFFTLAFKSYQKSISPGYIFYAFLCIGIISVVWVQVIYFLPLLWIVMRFSLLSMSKHNFVASVFGILCPYWFLLLYLGITDNLEWFIFHFGKLLEFGRPLDFDVIPFHQAISLIFISICCVIGTIHYLRQRRNDIIRTRLFCQAFVSCNFGAFVFLLLQPQQAIYIQSLLIVSTAPLIGHFFALTKTRFTNWLFCILWLSCIFVTLYNLWNF</sequence>
<feature type="transmembrane region" description="Helical" evidence="1">
    <location>
        <begin position="237"/>
        <end position="255"/>
    </location>
</feature>
<feature type="transmembrane region" description="Helical" evidence="1">
    <location>
        <begin position="204"/>
        <end position="225"/>
    </location>
</feature>
<dbReference type="RefSeq" id="WP_036853789.1">
    <property type="nucleotide sequence ID" value="NZ_JRNU01000001.1"/>
</dbReference>
<evidence type="ECO:0000313" key="2">
    <source>
        <dbReference type="EMBL" id="KGF53413.1"/>
    </source>
</evidence>
<feature type="transmembrane region" description="Helical" evidence="1">
    <location>
        <begin position="12"/>
        <end position="32"/>
    </location>
</feature>
<keyword evidence="1" id="KW-1133">Transmembrane helix</keyword>
<comment type="caution">
    <text evidence="2">The sequence shown here is derived from an EMBL/GenBank/DDBJ whole genome shotgun (WGS) entry which is preliminary data.</text>
</comment>
<gene>
    <name evidence="2" type="ORF">HMPREF9302_00540</name>
</gene>
<accession>A0A096B229</accession>
<feature type="transmembrane region" description="Helical" evidence="1">
    <location>
        <begin position="288"/>
        <end position="307"/>
    </location>
</feature>
<keyword evidence="3" id="KW-1185">Reference proteome</keyword>
<name>A0A096B229_9BACT</name>
<reference evidence="2 3" key="1">
    <citation type="submission" date="2014-07" db="EMBL/GenBank/DDBJ databases">
        <authorList>
            <person name="McCorrison J."/>
            <person name="Sanka R."/>
            <person name="Torralba M."/>
            <person name="Gillis M."/>
            <person name="Haft D.H."/>
            <person name="Methe B."/>
            <person name="Sutton G."/>
            <person name="Nelson K.E."/>
        </authorList>
    </citation>
    <scope>NUCLEOTIDE SEQUENCE [LARGE SCALE GENOMIC DNA]</scope>
    <source>
        <strain evidence="2 3">DNF00058</strain>
    </source>
</reference>
<feature type="transmembrane region" description="Helical" evidence="1">
    <location>
        <begin position="38"/>
        <end position="56"/>
    </location>
</feature>
<keyword evidence="1" id="KW-0472">Membrane</keyword>
<evidence type="ECO:0000256" key="1">
    <source>
        <dbReference type="SAM" id="Phobius"/>
    </source>
</evidence>
<dbReference type="Proteomes" id="UP000029614">
    <property type="component" value="Unassembled WGS sequence"/>
</dbReference>
<feature type="transmembrane region" description="Helical" evidence="1">
    <location>
        <begin position="261"/>
        <end position="281"/>
    </location>
</feature>
<feature type="transmembrane region" description="Helical" evidence="1">
    <location>
        <begin position="68"/>
        <end position="95"/>
    </location>
</feature>
<dbReference type="OrthoDB" id="1116060at2"/>
<keyword evidence="1" id="KW-0812">Transmembrane</keyword>
<feature type="transmembrane region" description="Helical" evidence="1">
    <location>
        <begin position="156"/>
        <end position="176"/>
    </location>
</feature>
<dbReference type="AlphaFoldDB" id="A0A096B229"/>
<proteinExistence type="predicted"/>
<feature type="transmembrane region" description="Helical" evidence="1">
    <location>
        <begin position="115"/>
        <end position="144"/>
    </location>
</feature>
<organism evidence="2 3">
    <name type="scientific">Prevotella amnii DNF00058</name>
    <dbReference type="NCBI Taxonomy" id="1401066"/>
    <lineage>
        <taxon>Bacteria</taxon>
        <taxon>Pseudomonadati</taxon>
        <taxon>Bacteroidota</taxon>
        <taxon>Bacteroidia</taxon>
        <taxon>Bacteroidales</taxon>
        <taxon>Prevotellaceae</taxon>
        <taxon>Prevotella</taxon>
    </lineage>
</organism>
<dbReference type="EMBL" id="JRNU01000001">
    <property type="protein sequence ID" value="KGF53413.1"/>
    <property type="molecule type" value="Genomic_DNA"/>
</dbReference>
<protein>
    <submittedName>
        <fullName evidence="2">Membrane protein</fullName>
    </submittedName>
</protein>